<dbReference type="PANTHER" id="PTHR15414">
    <property type="entry name" value="OS-9-RELATED"/>
    <property type="match status" value="1"/>
</dbReference>
<keyword evidence="13" id="KW-0472">Membrane</keyword>
<dbReference type="InterPro" id="IPR045149">
    <property type="entry name" value="OS-9-like"/>
</dbReference>
<evidence type="ECO:0000256" key="4">
    <source>
        <dbReference type="ARBA" id="ARBA00022734"/>
    </source>
</evidence>
<dbReference type="STRING" id="126957.T1J0C5"/>
<evidence type="ECO:0000313" key="15">
    <source>
        <dbReference type="EnsemblMetazoa" id="SMAR006970-PA"/>
    </source>
</evidence>
<dbReference type="OMA" id="HSQLEDN"/>
<feature type="coiled-coil region" evidence="11">
    <location>
        <begin position="368"/>
        <end position="402"/>
    </location>
</feature>
<organism evidence="15 16">
    <name type="scientific">Strigamia maritima</name>
    <name type="common">European centipede</name>
    <name type="synonym">Geophilus maritimus</name>
    <dbReference type="NCBI Taxonomy" id="126957"/>
    <lineage>
        <taxon>Eukaryota</taxon>
        <taxon>Metazoa</taxon>
        <taxon>Ecdysozoa</taxon>
        <taxon>Arthropoda</taxon>
        <taxon>Myriapoda</taxon>
        <taxon>Chilopoda</taxon>
        <taxon>Pleurostigmophora</taxon>
        <taxon>Geophilomorpha</taxon>
        <taxon>Linotaeniidae</taxon>
        <taxon>Strigamia</taxon>
    </lineage>
</organism>
<dbReference type="EMBL" id="JH431734">
    <property type="status" value="NOT_ANNOTATED_CDS"/>
    <property type="molecule type" value="Genomic_DNA"/>
</dbReference>
<dbReference type="eggNOG" id="KOG3394">
    <property type="taxonomic scope" value="Eukaryota"/>
</dbReference>
<feature type="compositionally biased region" description="Acidic residues" evidence="12">
    <location>
        <begin position="296"/>
        <end position="311"/>
    </location>
</feature>
<evidence type="ECO:0000313" key="16">
    <source>
        <dbReference type="Proteomes" id="UP000014500"/>
    </source>
</evidence>
<dbReference type="Pfam" id="PF07915">
    <property type="entry name" value="PRKCSH"/>
    <property type="match status" value="1"/>
</dbReference>
<sequence>MDALNINKLRKLYIFAAILPIIYATLNVDELSSVTYNLDILKKPVLSGQAASLSVMYLKSRYGQEYQCTLPGIEFTNDEWRTADDSISTNADIANLLRPIEEGPCLLKIKDWWTYEFCFGKFIRQYHLEDSKVTGPEIILGHFESEFDWNNETQGENAKNHLQRYHSQYYVNGSQCEVTGEFRRTEVRFLCEEGAGNYIARVDEPESCRYVLTIHTSHVCHHPYLRPLPNNMPQSVTCNPVLAPDDYEAYVSHEEELERLAKEKRMEWLSKQEERLEQSKEEQKEADKQVEADPEVKEEEEEEEASEEETSEVVSKSVKKDDDEMITVEEFSTSDALKVVQEKIEKQLDEITAKGAADGLDEERKDAFMQLANTLNNLLKKLDQAEKDITQTSKTLDRVRQQIKGKRIYFILLYVYFLNLGKEELIETQTNEETSNQDKDKVKMRITYGSNNKRRVRLMKEKEISEDQRAGIENVIRNKLQASGLDTNGRKIQVKIIAAEYGGDDDDDVHVLTDEQTKQFQRLVVTFLAGNQEAANEMEKQRNLEENYRFVWGNSKKVKYDEDDD</sequence>
<comment type="function">
    <text evidence="8">Lectin component of the HRD1 complex, which functions in endoplasmic reticulum (ER) quality control and ER-associated degradation (ERAD). Specifically recognizes and binds improperly folded glycoproteins as well as hyperglycosylated proteins, retain them in the ER, and transfers them to the ubiquitination machinery and promote their degradation. Possible targets include TRPV4 as well as hyperglycosylated HSP90B1.</text>
</comment>
<evidence type="ECO:0000256" key="12">
    <source>
        <dbReference type="SAM" id="MobiDB-lite"/>
    </source>
</evidence>
<dbReference type="PROSITE" id="PS51914">
    <property type="entry name" value="MRH"/>
    <property type="match status" value="1"/>
</dbReference>
<dbReference type="GO" id="GO:0005788">
    <property type="term" value="C:endoplasmic reticulum lumen"/>
    <property type="evidence" value="ECO:0007669"/>
    <property type="project" value="UniProtKB-SubCell"/>
</dbReference>
<keyword evidence="6" id="KW-1015">Disulfide bond</keyword>
<dbReference type="InterPro" id="IPR009011">
    <property type="entry name" value="Man6P_isomerase_rcpt-bd_dom_sf"/>
</dbReference>
<evidence type="ECO:0000256" key="8">
    <source>
        <dbReference type="ARBA" id="ARBA00053710"/>
    </source>
</evidence>
<dbReference type="InterPro" id="IPR012913">
    <property type="entry name" value="OS9-like_dom"/>
</dbReference>
<dbReference type="InterPro" id="IPR044865">
    <property type="entry name" value="MRH_dom"/>
</dbReference>
<dbReference type="Gene3D" id="2.70.130.10">
    <property type="entry name" value="Mannose-6-phosphate receptor binding domain"/>
    <property type="match status" value="1"/>
</dbReference>
<dbReference type="AlphaFoldDB" id="T1J0C5"/>
<keyword evidence="5" id="KW-0256">Endoplasmic reticulum</keyword>
<protein>
    <recommendedName>
        <fullName evidence="10">Protein OS-9</fullName>
    </recommendedName>
</protein>
<evidence type="ECO:0000259" key="14">
    <source>
        <dbReference type="PROSITE" id="PS51914"/>
    </source>
</evidence>
<evidence type="ECO:0000256" key="2">
    <source>
        <dbReference type="ARBA" id="ARBA00009918"/>
    </source>
</evidence>
<keyword evidence="3" id="KW-0732">Signal</keyword>
<keyword evidence="16" id="KW-1185">Reference proteome</keyword>
<feature type="transmembrane region" description="Helical" evidence="13">
    <location>
        <begin position="12"/>
        <end position="28"/>
    </location>
</feature>
<dbReference type="HOGENOM" id="CLU_026715_0_0_1"/>
<dbReference type="SUPFAM" id="SSF50911">
    <property type="entry name" value="Mannose 6-phosphate receptor domain"/>
    <property type="match status" value="1"/>
</dbReference>
<comment type="subunit">
    <text evidence="9">Component of the HRD1 complex, which comprises at least SYNV1/HRD1, DERL1/2, FAM8A1, HERPUD1/HERP, OS9, SEL1L and UBE2J1. FAM8A1 is stabilized by interaction with SYNV1, which prevents its proteasomal degradation. OS9 and UBE2J1 recruitment to the complex may be mediated by SEL1L. Through this complex, may interact with ERLEC1 and HSPA5. Interacts (via C-terminus) with CPNE6 (via second C2 domain); this interaction occurs in a calcium-dependent manner in vitro. Interacts with CREB3.</text>
</comment>
<keyword evidence="7" id="KW-0325">Glycoprotein</keyword>
<dbReference type="GO" id="GO:0030246">
    <property type="term" value="F:carbohydrate binding"/>
    <property type="evidence" value="ECO:0007669"/>
    <property type="project" value="UniProtKB-KW"/>
</dbReference>
<accession>T1J0C5</accession>
<reference evidence="16" key="1">
    <citation type="submission" date="2011-05" db="EMBL/GenBank/DDBJ databases">
        <authorList>
            <person name="Richards S.R."/>
            <person name="Qu J."/>
            <person name="Jiang H."/>
            <person name="Jhangiani S.N."/>
            <person name="Agravi P."/>
            <person name="Goodspeed R."/>
            <person name="Gross S."/>
            <person name="Mandapat C."/>
            <person name="Jackson L."/>
            <person name="Mathew T."/>
            <person name="Pu L."/>
            <person name="Thornton R."/>
            <person name="Saada N."/>
            <person name="Wilczek-Boney K.B."/>
            <person name="Lee S."/>
            <person name="Kovar C."/>
            <person name="Wu Y."/>
            <person name="Scherer S.E."/>
            <person name="Worley K.C."/>
            <person name="Muzny D.M."/>
            <person name="Gibbs R."/>
        </authorList>
    </citation>
    <scope>NUCLEOTIDE SEQUENCE</scope>
    <source>
        <strain evidence="16">Brora</strain>
    </source>
</reference>
<evidence type="ECO:0000256" key="13">
    <source>
        <dbReference type="SAM" id="Phobius"/>
    </source>
</evidence>
<keyword evidence="11" id="KW-0175">Coiled coil</keyword>
<feature type="compositionally biased region" description="Basic and acidic residues" evidence="12">
    <location>
        <begin position="276"/>
        <end position="295"/>
    </location>
</feature>
<keyword evidence="4" id="KW-0430">Lectin</keyword>
<keyword evidence="13" id="KW-1133">Transmembrane helix</keyword>
<feature type="region of interest" description="Disordered" evidence="12">
    <location>
        <begin position="276"/>
        <end position="319"/>
    </location>
</feature>
<comment type="subcellular location">
    <subcellularLocation>
        <location evidence="1">Endoplasmic reticulum lumen</location>
    </subcellularLocation>
</comment>
<evidence type="ECO:0000256" key="10">
    <source>
        <dbReference type="ARBA" id="ARBA00069647"/>
    </source>
</evidence>
<keyword evidence="13" id="KW-0812">Transmembrane</keyword>
<dbReference type="GO" id="GO:0030968">
    <property type="term" value="P:endoplasmic reticulum unfolded protein response"/>
    <property type="evidence" value="ECO:0007669"/>
    <property type="project" value="InterPro"/>
</dbReference>
<evidence type="ECO:0000256" key="5">
    <source>
        <dbReference type="ARBA" id="ARBA00022824"/>
    </source>
</evidence>
<comment type="similarity">
    <text evidence="2">Belongs to the OS-9 family.</text>
</comment>
<evidence type="ECO:0000256" key="1">
    <source>
        <dbReference type="ARBA" id="ARBA00004319"/>
    </source>
</evidence>
<name>T1J0C5_STRMM</name>
<evidence type="ECO:0000256" key="7">
    <source>
        <dbReference type="ARBA" id="ARBA00023180"/>
    </source>
</evidence>
<dbReference type="GO" id="GO:0030970">
    <property type="term" value="P:retrograde protein transport, ER to cytosol"/>
    <property type="evidence" value="ECO:0007669"/>
    <property type="project" value="TreeGrafter"/>
</dbReference>
<proteinExistence type="inferred from homology"/>
<dbReference type="PANTHER" id="PTHR15414:SF5">
    <property type="entry name" value="PROTEIN OS-9"/>
    <property type="match status" value="1"/>
</dbReference>
<evidence type="ECO:0000256" key="6">
    <source>
        <dbReference type="ARBA" id="ARBA00023157"/>
    </source>
</evidence>
<dbReference type="FunFam" id="2.70.130.10:FF:000002">
    <property type="entry name" value="protein OS-9 isoform X1"/>
    <property type="match status" value="1"/>
</dbReference>
<dbReference type="EnsemblMetazoa" id="SMAR006970-RA">
    <property type="protein sequence ID" value="SMAR006970-PA"/>
    <property type="gene ID" value="SMAR006970"/>
</dbReference>
<evidence type="ECO:0000256" key="9">
    <source>
        <dbReference type="ARBA" id="ARBA00066177"/>
    </source>
</evidence>
<feature type="domain" description="MRH" evidence="14">
    <location>
        <begin position="103"/>
        <end position="222"/>
    </location>
</feature>
<evidence type="ECO:0000256" key="3">
    <source>
        <dbReference type="ARBA" id="ARBA00022729"/>
    </source>
</evidence>
<evidence type="ECO:0000256" key="11">
    <source>
        <dbReference type="SAM" id="Coils"/>
    </source>
</evidence>
<dbReference type="Proteomes" id="UP000014500">
    <property type="component" value="Unassembled WGS sequence"/>
</dbReference>
<reference evidence="15" key="2">
    <citation type="submission" date="2015-02" db="UniProtKB">
        <authorList>
            <consortium name="EnsemblMetazoa"/>
        </authorList>
    </citation>
    <scope>IDENTIFICATION</scope>
</reference>